<dbReference type="AlphaFoldDB" id="A0A0A9CRW9"/>
<reference evidence="1" key="2">
    <citation type="journal article" date="2015" name="Data Brief">
        <title>Shoot transcriptome of the giant reed, Arundo donax.</title>
        <authorList>
            <person name="Barrero R.A."/>
            <person name="Guerrero F.D."/>
            <person name="Moolhuijzen P."/>
            <person name="Goolsby J.A."/>
            <person name="Tidwell J."/>
            <person name="Bellgard S.E."/>
            <person name="Bellgard M.I."/>
        </authorList>
    </citation>
    <scope>NUCLEOTIDE SEQUENCE</scope>
    <source>
        <tissue evidence="1">Shoot tissue taken approximately 20 cm above the soil surface</tissue>
    </source>
</reference>
<accession>A0A0A9CRW9</accession>
<reference evidence="1" key="1">
    <citation type="submission" date="2014-09" db="EMBL/GenBank/DDBJ databases">
        <authorList>
            <person name="Magalhaes I.L.F."/>
            <person name="Oliveira U."/>
            <person name="Santos F.R."/>
            <person name="Vidigal T.H.D.A."/>
            <person name="Brescovit A.D."/>
            <person name="Santos A.J."/>
        </authorList>
    </citation>
    <scope>NUCLEOTIDE SEQUENCE</scope>
    <source>
        <tissue evidence="1">Shoot tissue taken approximately 20 cm above the soil surface</tissue>
    </source>
</reference>
<name>A0A0A9CRW9_ARUDO</name>
<proteinExistence type="predicted"/>
<sequence>MASRLWGAAVRCLRSSPSPTTEWTGGGLPRSLSVGTSRPCGCRGAAGSTMIPGQQNILVLASRLRAFSCTGASCVTVAPSKPSFWSVRVPVRYRFRIAGA</sequence>
<evidence type="ECO:0000313" key="1">
    <source>
        <dbReference type="EMBL" id="JAD78361.1"/>
    </source>
</evidence>
<organism evidence="1">
    <name type="scientific">Arundo donax</name>
    <name type="common">Giant reed</name>
    <name type="synonym">Donax arundinaceus</name>
    <dbReference type="NCBI Taxonomy" id="35708"/>
    <lineage>
        <taxon>Eukaryota</taxon>
        <taxon>Viridiplantae</taxon>
        <taxon>Streptophyta</taxon>
        <taxon>Embryophyta</taxon>
        <taxon>Tracheophyta</taxon>
        <taxon>Spermatophyta</taxon>
        <taxon>Magnoliopsida</taxon>
        <taxon>Liliopsida</taxon>
        <taxon>Poales</taxon>
        <taxon>Poaceae</taxon>
        <taxon>PACMAD clade</taxon>
        <taxon>Arundinoideae</taxon>
        <taxon>Arundineae</taxon>
        <taxon>Arundo</taxon>
    </lineage>
</organism>
<protein>
    <submittedName>
        <fullName evidence="1">Uncharacterized protein</fullName>
    </submittedName>
</protein>
<dbReference type="EMBL" id="GBRH01219534">
    <property type="protein sequence ID" value="JAD78361.1"/>
    <property type="molecule type" value="Transcribed_RNA"/>
</dbReference>